<reference evidence="4 5" key="1">
    <citation type="submission" date="2015-09" db="EMBL/GenBank/DDBJ databases">
        <title>Genome Sequences of Mycobacterium immunogenum Isolates, Recuperated from a Chloraminated Drinking Water Distribution System Simulator Subjected to Episodes of Nitrification.</title>
        <authorList>
            <person name="Gomez-Alvarez V."/>
            <person name="Revetta R.P."/>
        </authorList>
    </citation>
    <scope>NUCLEOTIDE SEQUENCE [LARGE SCALE GENOMIC DNA]</scope>
    <source>
        <strain evidence="2 4">H008</strain>
        <strain evidence="3 5">H076</strain>
    </source>
</reference>
<feature type="region of interest" description="Disordered" evidence="1">
    <location>
        <begin position="1"/>
        <end position="20"/>
    </location>
</feature>
<dbReference type="Proteomes" id="UP000037843">
    <property type="component" value="Unassembled WGS sequence"/>
</dbReference>
<protein>
    <submittedName>
        <fullName evidence="2">Uncharacterized protein</fullName>
    </submittedName>
</protein>
<evidence type="ECO:0000256" key="1">
    <source>
        <dbReference type="SAM" id="MobiDB-lite"/>
    </source>
</evidence>
<organism evidence="2 4">
    <name type="scientific">Mycobacteroides immunogenum</name>
    <dbReference type="NCBI Taxonomy" id="83262"/>
    <lineage>
        <taxon>Bacteria</taxon>
        <taxon>Bacillati</taxon>
        <taxon>Actinomycetota</taxon>
        <taxon>Actinomycetes</taxon>
        <taxon>Mycobacteriales</taxon>
        <taxon>Mycobacteriaceae</taxon>
        <taxon>Mycobacteroides</taxon>
    </lineage>
</organism>
<dbReference type="KEGG" id="miz:BAB75_19150"/>
<accession>A0A7V8RXE6</accession>
<evidence type="ECO:0000313" key="2">
    <source>
        <dbReference type="EMBL" id="KPG14428.1"/>
    </source>
</evidence>
<dbReference type="Proteomes" id="UP000037962">
    <property type="component" value="Unassembled WGS sequence"/>
</dbReference>
<evidence type="ECO:0000313" key="5">
    <source>
        <dbReference type="Proteomes" id="UP000037962"/>
    </source>
</evidence>
<feature type="compositionally biased region" description="Low complexity" evidence="1">
    <location>
        <begin position="86"/>
        <end position="95"/>
    </location>
</feature>
<dbReference type="EMBL" id="LJFO01000003">
    <property type="protein sequence ID" value="KPG14428.1"/>
    <property type="molecule type" value="Genomic_DNA"/>
</dbReference>
<dbReference type="RefSeq" id="WP_043077816.1">
    <property type="nucleotide sequence ID" value="NZ_CP011530.1"/>
</dbReference>
<proteinExistence type="predicted"/>
<name>A0A7V8RXE6_9MYCO</name>
<evidence type="ECO:0000313" key="4">
    <source>
        <dbReference type="Proteomes" id="UP000037843"/>
    </source>
</evidence>
<evidence type="ECO:0000313" key="3">
    <source>
        <dbReference type="EMBL" id="KPG34064.1"/>
    </source>
</evidence>
<sequence>MAQHVVTAAMWEYRTPEGKRRRAFFGDTVELTDREAERGFSVGALGVELPAESTDDDSDPADATTTGDGEDGADGGGSDGGDGDPDPTAGAAGDPVDATSTETGTEGDAPRKRPLKAATKPVLVDWLMANGTYDRGELEDQDKDDLWALIEATD</sequence>
<keyword evidence="5" id="KW-1185">Reference proteome</keyword>
<dbReference type="OrthoDB" id="4764849at2"/>
<dbReference type="AlphaFoldDB" id="A0A7V8RXE6"/>
<gene>
    <name evidence="2" type="ORF">AN908_07790</name>
    <name evidence="3" type="ORF">AN912_11995</name>
</gene>
<feature type="region of interest" description="Disordered" evidence="1">
    <location>
        <begin position="30"/>
        <end position="119"/>
    </location>
</feature>
<dbReference type="EMBL" id="LJFS01000012">
    <property type="protein sequence ID" value="KPG34064.1"/>
    <property type="molecule type" value="Genomic_DNA"/>
</dbReference>
<dbReference type="GeneID" id="45765984"/>
<comment type="caution">
    <text evidence="2">The sequence shown here is derived from an EMBL/GenBank/DDBJ whole genome shotgun (WGS) entry which is preliminary data.</text>
</comment>